<evidence type="ECO:0000313" key="1">
    <source>
        <dbReference type="EMBL" id="KAB1987564.1"/>
    </source>
</evidence>
<sequence>MRLAGAHPAVRRIWTVELRSRADGPRLVCPRCTVHALPLQAASARSAALAHLARHARTDVLPIHLRTCQCRAQGCSWHLRHRGCAGPVLLALTRDRSGRAWRLSDTCAACAAATSRTAVVPATLINPRPPERPGHCPKPLGGVGDRTRVREMLTYLSAALPQFTSPAARLLALQCALRAGACGDVRLPAGLLRGMRLHDRTELWEELEHVGWLRRTTGRNPHVGAQLLDAALLSPRPGVQARARAAQWAVRPVPVAVPAGRPPAVRLTALALASHTAGDAGSADLDVLARLCGHAHVQTAELLDRLVASCTLTTWKHSRETGEVFWWLPSPAKAGR</sequence>
<dbReference type="Proteomes" id="UP000442990">
    <property type="component" value="Unassembled WGS sequence"/>
</dbReference>
<dbReference type="EMBL" id="WBKG01000013">
    <property type="protein sequence ID" value="KAB1987564.1"/>
    <property type="molecule type" value="Genomic_DNA"/>
</dbReference>
<comment type="caution">
    <text evidence="1">The sequence shown here is derived from an EMBL/GenBank/DDBJ whole genome shotgun (WGS) entry which is preliminary data.</text>
</comment>
<protein>
    <submittedName>
        <fullName evidence="1">Uncharacterized protein</fullName>
    </submittedName>
</protein>
<organism evidence="1 2">
    <name type="scientific">Streptomyces triticiradicis</name>
    <dbReference type="NCBI Taxonomy" id="2651189"/>
    <lineage>
        <taxon>Bacteria</taxon>
        <taxon>Bacillati</taxon>
        <taxon>Actinomycetota</taxon>
        <taxon>Actinomycetes</taxon>
        <taxon>Kitasatosporales</taxon>
        <taxon>Streptomycetaceae</taxon>
        <taxon>Streptomyces</taxon>
    </lineage>
</organism>
<accession>A0A7J5DGP5</accession>
<evidence type="ECO:0000313" key="2">
    <source>
        <dbReference type="Proteomes" id="UP000442990"/>
    </source>
</evidence>
<name>A0A7J5DGP5_9ACTN</name>
<dbReference type="AlphaFoldDB" id="A0A7J5DGP5"/>
<proteinExistence type="predicted"/>
<reference evidence="1 2" key="1">
    <citation type="submission" date="2019-09" db="EMBL/GenBank/DDBJ databases">
        <title>Isolation and identification of active actinomycetes.</title>
        <authorList>
            <person name="Yu Z."/>
            <person name="Han C."/>
            <person name="Yu B."/>
        </authorList>
    </citation>
    <scope>NUCLEOTIDE SEQUENCE [LARGE SCALE GENOMIC DNA]</scope>
    <source>
        <strain evidence="1 2">NEAU-H2</strain>
    </source>
</reference>
<keyword evidence="2" id="KW-1185">Reference proteome</keyword>
<gene>
    <name evidence="1" type="ORF">F8144_17180</name>
</gene>